<evidence type="ECO:0000256" key="2">
    <source>
        <dbReference type="ARBA" id="ARBA00023125"/>
    </source>
</evidence>
<dbReference type="CDD" id="cd14707">
    <property type="entry name" value="bZIP_plant_BZIP46"/>
    <property type="match status" value="1"/>
</dbReference>
<protein>
    <submittedName>
        <fullName evidence="5">Transcription factor bZIP5</fullName>
    </submittedName>
</protein>
<evidence type="ECO:0000259" key="4">
    <source>
        <dbReference type="PROSITE" id="PS50217"/>
    </source>
</evidence>
<dbReference type="PANTHER" id="PTHR22952:SF390">
    <property type="entry name" value="ABSCISIC ACID-INSENSITIVE 5-LIKE PROTEIN 2"/>
    <property type="match status" value="1"/>
</dbReference>
<keyword evidence="2" id="KW-0238">DNA-binding</keyword>
<proteinExistence type="evidence at transcript level"/>
<dbReference type="Gene3D" id="1.20.5.170">
    <property type="match status" value="1"/>
</dbReference>
<dbReference type="PROSITE" id="PS00036">
    <property type="entry name" value="BZIP_BASIC"/>
    <property type="match status" value="1"/>
</dbReference>
<evidence type="ECO:0000256" key="3">
    <source>
        <dbReference type="ARBA" id="ARBA00023242"/>
    </source>
</evidence>
<feature type="domain" description="BZIP" evidence="4">
    <location>
        <begin position="193"/>
        <end position="238"/>
    </location>
</feature>
<dbReference type="SUPFAM" id="SSF57959">
    <property type="entry name" value="Leucine zipper domain"/>
    <property type="match status" value="1"/>
</dbReference>
<organism evidence="5">
    <name type="scientific">Diospyros kaki</name>
    <name type="common">Kaki persimmon</name>
    <name type="synonym">Diospyros chinensis</name>
    <dbReference type="NCBI Taxonomy" id="35925"/>
    <lineage>
        <taxon>Eukaryota</taxon>
        <taxon>Viridiplantae</taxon>
        <taxon>Streptophyta</taxon>
        <taxon>Embryophyta</taxon>
        <taxon>Tracheophyta</taxon>
        <taxon>Spermatophyta</taxon>
        <taxon>Magnoliopsida</taxon>
        <taxon>eudicotyledons</taxon>
        <taxon>Gunneridae</taxon>
        <taxon>Pentapetalae</taxon>
        <taxon>asterids</taxon>
        <taxon>Ericales</taxon>
        <taxon>Ebenaceae</taxon>
        <taxon>Diospyros</taxon>
    </lineage>
</organism>
<keyword evidence="3" id="KW-0539">Nucleus</keyword>
<dbReference type="InterPro" id="IPR046347">
    <property type="entry name" value="bZIP_sf"/>
</dbReference>
<sequence length="250" mass="27625">MGFQTMGSNGSGQQPYLQPVARQDSWFSLTLGEIENQLGELGKPLGSLNLDELLKNVWTAEANQINGMIMDSSSVSSDEHQASQTLAKAFNGKTVDEVWREIQQGQKMKNVGEIKGQERQPTLGDITLEQFLIKAGIFAEASSGPIVGVNNVVTPEKHLPQMGLSLNPSFHSISDTSAPGQKRDAADAIEKILDRRLRRKIKNRESAARSRARKQAYHNELVSKISHLEEENMKLRKEKVGDEAFGSVNK</sequence>
<dbReference type="GO" id="GO:0045893">
    <property type="term" value="P:positive regulation of DNA-templated transcription"/>
    <property type="evidence" value="ECO:0007669"/>
    <property type="project" value="InterPro"/>
</dbReference>
<dbReference type="PROSITE" id="PS50217">
    <property type="entry name" value="BZIP"/>
    <property type="match status" value="1"/>
</dbReference>
<reference evidence="5" key="1">
    <citation type="submission" date="2018-04" db="EMBL/GenBank/DDBJ databases">
        <title>Isolation and characterization of transcription inhibitors in persimmon fruit postharvest deastringency.</title>
        <authorList>
            <person name="Zhu Q."/>
            <person name="Deng C."/>
            <person name="Yin X."/>
        </authorList>
    </citation>
    <scope>NUCLEOTIDE SEQUENCE</scope>
</reference>
<evidence type="ECO:0000313" key="5">
    <source>
        <dbReference type="EMBL" id="AZL19363.1"/>
    </source>
</evidence>
<dbReference type="FunFam" id="1.20.5.170:FF:000036">
    <property type="entry name" value="ABSCISIC ACID-INSENSITIVE 5-like protein 2"/>
    <property type="match status" value="1"/>
</dbReference>
<dbReference type="GO" id="GO:0005634">
    <property type="term" value="C:nucleus"/>
    <property type="evidence" value="ECO:0007669"/>
    <property type="project" value="UniProtKB-SubCell"/>
</dbReference>
<dbReference type="Pfam" id="PF00170">
    <property type="entry name" value="bZIP_1"/>
    <property type="match status" value="1"/>
</dbReference>
<dbReference type="GO" id="GO:0003700">
    <property type="term" value="F:DNA-binding transcription factor activity"/>
    <property type="evidence" value="ECO:0007669"/>
    <property type="project" value="InterPro"/>
</dbReference>
<dbReference type="InterPro" id="IPR004827">
    <property type="entry name" value="bZIP"/>
</dbReference>
<evidence type="ECO:0000256" key="1">
    <source>
        <dbReference type="ARBA" id="ARBA00004123"/>
    </source>
</evidence>
<dbReference type="EMBL" id="MH210692">
    <property type="protein sequence ID" value="AZL19363.1"/>
    <property type="molecule type" value="mRNA"/>
</dbReference>
<dbReference type="InterPro" id="IPR043452">
    <property type="entry name" value="BZIP46-like"/>
</dbReference>
<dbReference type="GO" id="GO:0003677">
    <property type="term" value="F:DNA binding"/>
    <property type="evidence" value="ECO:0007669"/>
    <property type="project" value="UniProtKB-KW"/>
</dbReference>
<dbReference type="AlphaFoldDB" id="A0A3S8T952"/>
<comment type="subcellular location">
    <subcellularLocation>
        <location evidence="1">Nucleus</location>
    </subcellularLocation>
</comment>
<name>A0A3S8T952_DIOKA</name>
<dbReference type="SMART" id="SM00338">
    <property type="entry name" value="BRLZ"/>
    <property type="match status" value="1"/>
</dbReference>
<dbReference type="PANTHER" id="PTHR22952">
    <property type="entry name" value="CAMP-RESPONSE ELEMENT BINDING PROTEIN-RELATED"/>
    <property type="match status" value="1"/>
</dbReference>
<accession>A0A3S8T952</accession>